<dbReference type="GO" id="GO:0006954">
    <property type="term" value="P:inflammatory response"/>
    <property type="evidence" value="ECO:0007669"/>
    <property type="project" value="UniProtKB-KW"/>
</dbReference>
<dbReference type="InterPro" id="IPR051249">
    <property type="entry name" value="NLRP_Inflammasome"/>
</dbReference>
<dbReference type="PANTHER" id="PTHR46985">
    <property type="entry name" value="NACHT, LRR AND PYD DOMAINS-CONTAINING PROTEIN 1"/>
    <property type="match status" value="1"/>
</dbReference>
<reference evidence="7" key="2">
    <citation type="submission" date="2025-09" db="UniProtKB">
        <authorList>
            <consortium name="Ensembl"/>
        </authorList>
    </citation>
    <scope>IDENTIFICATION</scope>
</reference>
<evidence type="ECO:0000259" key="6">
    <source>
        <dbReference type="PROSITE" id="PS50824"/>
    </source>
</evidence>
<reference evidence="7" key="1">
    <citation type="submission" date="2025-08" db="UniProtKB">
        <authorList>
            <consortium name="Ensembl"/>
        </authorList>
    </citation>
    <scope>IDENTIFICATION</scope>
</reference>
<dbReference type="InterPro" id="IPR004020">
    <property type="entry name" value="DAPIN"/>
</dbReference>
<evidence type="ECO:0000256" key="1">
    <source>
        <dbReference type="ARBA" id="ARBA00004514"/>
    </source>
</evidence>
<dbReference type="Pfam" id="PF02758">
    <property type="entry name" value="PYRIN"/>
    <property type="match status" value="1"/>
</dbReference>
<feature type="domain" description="Pyrin" evidence="6">
    <location>
        <begin position="1"/>
        <end position="93"/>
    </location>
</feature>
<dbReference type="SUPFAM" id="SSF47986">
    <property type="entry name" value="DEATH domain"/>
    <property type="match status" value="2"/>
</dbReference>
<dbReference type="GO" id="GO:0042981">
    <property type="term" value="P:regulation of apoptotic process"/>
    <property type="evidence" value="ECO:0007669"/>
    <property type="project" value="InterPro"/>
</dbReference>
<organism evidence="7 8">
    <name type="scientific">Varanus komodoensis</name>
    <name type="common">Komodo dragon</name>
    <dbReference type="NCBI Taxonomy" id="61221"/>
    <lineage>
        <taxon>Eukaryota</taxon>
        <taxon>Metazoa</taxon>
        <taxon>Chordata</taxon>
        <taxon>Craniata</taxon>
        <taxon>Vertebrata</taxon>
        <taxon>Euteleostomi</taxon>
        <taxon>Lepidosauria</taxon>
        <taxon>Squamata</taxon>
        <taxon>Bifurcata</taxon>
        <taxon>Unidentata</taxon>
        <taxon>Episquamata</taxon>
        <taxon>Toxicofera</taxon>
        <taxon>Anguimorpha</taxon>
        <taxon>Paleoanguimorpha</taxon>
        <taxon>Varanoidea</taxon>
        <taxon>Varanidae</taxon>
        <taxon>Varanus</taxon>
    </lineage>
</organism>
<evidence type="ECO:0000313" key="7">
    <source>
        <dbReference type="Ensembl" id="ENSVKKP00000025159.1"/>
    </source>
</evidence>
<dbReference type="Proteomes" id="UP000694545">
    <property type="component" value="Unplaced"/>
</dbReference>
<dbReference type="InterPro" id="IPR001315">
    <property type="entry name" value="CARD"/>
</dbReference>
<dbReference type="InterPro" id="IPR011029">
    <property type="entry name" value="DEATH-like_dom_sf"/>
</dbReference>
<comment type="subcellular location">
    <subcellularLocation>
        <location evidence="1">Cytoplasm</location>
        <location evidence="1">Cytosol</location>
    </subcellularLocation>
</comment>
<keyword evidence="4" id="KW-0391">Immunity</keyword>
<accession>A0A8D2LR24</accession>
<evidence type="ECO:0000256" key="4">
    <source>
        <dbReference type="ARBA" id="ARBA00022859"/>
    </source>
</evidence>
<sequence length="205" mass="23115">MLLPPAVGRVRDCLVSTLETLPSYEFKNFKDKLRKEGFSNTPGRVLQAAEVENLTDHLLSKYGKDFVVERTAAALEAIDLKRHAVALRAHTTDSKKRGERYGKARGCTFHAPLSPGGHFVDRHKKELIEQVTEAPLKELCGCVLDEEQYEALANCATEKMKMEALYQIAQAWETQQKNHLYRALAATNSHIIEALEGKPKRSQKR</sequence>
<dbReference type="PROSITE" id="PS50824">
    <property type="entry name" value="DAPIN"/>
    <property type="match status" value="1"/>
</dbReference>
<dbReference type="Ensembl" id="ENSVKKT00000025770.1">
    <property type="protein sequence ID" value="ENSVKKP00000025159.1"/>
    <property type="gene ID" value="ENSVKKG00000016539.1"/>
</dbReference>
<dbReference type="Pfam" id="PF00619">
    <property type="entry name" value="CARD"/>
    <property type="match status" value="1"/>
</dbReference>
<evidence type="ECO:0000256" key="2">
    <source>
        <dbReference type="ARBA" id="ARBA00022490"/>
    </source>
</evidence>
<dbReference type="AlphaFoldDB" id="A0A8D2LR24"/>
<evidence type="ECO:0000313" key="8">
    <source>
        <dbReference type="Proteomes" id="UP000694545"/>
    </source>
</evidence>
<dbReference type="PANTHER" id="PTHR46985:SF2">
    <property type="entry name" value="APOPTOSIS-ASSOCIATED SPECK-LIKE PROTEIN CONTAINING A CARD"/>
    <property type="match status" value="1"/>
</dbReference>
<dbReference type="GO" id="GO:0045087">
    <property type="term" value="P:innate immune response"/>
    <property type="evidence" value="ECO:0007669"/>
    <property type="project" value="UniProtKB-KW"/>
</dbReference>
<proteinExistence type="predicted"/>
<keyword evidence="3" id="KW-0399">Innate immunity</keyword>
<keyword evidence="8" id="KW-1185">Reference proteome</keyword>
<dbReference type="Gene3D" id="1.10.533.10">
    <property type="entry name" value="Death Domain, Fas"/>
    <property type="match status" value="2"/>
</dbReference>
<protein>
    <recommendedName>
        <fullName evidence="6">Pyrin domain-containing protein</fullName>
    </recommendedName>
</protein>
<keyword evidence="5" id="KW-0395">Inflammatory response</keyword>
<keyword evidence="2" id="KW-0963">Cytoplasm</keyword>
<dbReference type="SMART" id="SM01289">
    <property type="entry name" value="PYRIN"/>
    <property type="match status" value="1"/>
</dbReference>
<dbReference type="GO" id="GO:0005829">
    <property type="term" value="C:cytosol"/>
    <property type="evidence" value="ECO:0007669"/>
    <property type="project" value="UniProtKB-SubCell"/>
</dbReference>
<evidence type="ECO:0000256" key="5">
    <source>
        <dbReference type="ARBA" id="ARBA00023198"/>
    </source>
</evidence>
<name>A0A8D2LR24_VARKO</name>
<evidence type="ECO:0000256" key="3">
    <source>
        <dbReference type="ARBA" id="ARBA00022588"/>
    </source>
</evidence>